<keyword evidence="11" id="KW-1185">Reference proteome</keyword>
<dbReference type="InterPro" id="IPR001128">
    <property type="entry name" value="Cyt_P450"/>
</dbReference>
<evidence type="ECO:0000256" key="2">
    <source>
        <dbReference type="ARBA" id="ARBA00010617"/>
    </source>
</evidence>
<dbReference type="InterPro" id="IPR002401">
    <property type="entry name" value="Cyt_P450_E_grp-I"/>
</dbReference>
<dbReference type="GO" id="GO:0020037">
    <property type="term" value="F:heme binding"/>
    <property type="evidence" value="ECO:0007669"/>
    <property type="project" value="InterPro"/>
</dbReference>
<evidence type="ECO:0000313" key="11">
    <source>
        <dbReference type="Proteomes" id="UP000053660"/>
    </source>
</evidence>
<keyword evidence="5 9" id="KW-0560">Oxidoreductase</keyword>
<keyword evidence="7 9" id="KW-0503">Monooxygenase</keyword>
<dbReference type="GO" id="GO:0004497">
    <property type="term" value="F:monooxygenase activity"/>
    <property type="evidence" value="ECO:0007669"/>
    <property type="project" value="UniProtKB-KW"/>
</dbReference>
<accession>A0A0B1T014</accession>
<evidence type="ECO:0000256" key="8">
    <source>
        <dbReference type="PIRSR" id="PIRSR602401-1"/>
    </source>
</evidence>
<sequence length="309" mass="35372">MDVICRIAMGQQGSKMFIDDKMKRVDKICRRIFMATANLRQSSAPLIFDQIYKTIDERIEKRKNIKEGEKSKTTDFIDLFLDARAEQQFDNSSDFTKTGGHVEKQLTREEIAAQCFVFLLAGFDTTANSLAYVTYLLAKNPDAQRRLQEEIDQYCGDEVSYETLSAMKYLDCVMKEGLRMYPLGSFANSRRCMKSTTLGDIPMEEGTFVMADTFSLHYDREIWGKDADKFNPERWINGERALAAWIAFGLGPRQCIGMRLAYMEEKLVLAHLLKRFDIVATKDTESDLNLQGSMTVSPESVTVQLKRRA</sequence>
<comment type="similarity">
    <text evidence="2 9">Belongs to the cytochrome P450 family.</text>
</comment>
<dbReference type="GO" id="GO:0016705">
    <property type="term" value="F:oxidoreductase activity, acting on paired donors, with incorporation or reduction of molecular oxygen"/>
    <property type="evidence" value="ECO:0007669"/>
    <property type="project" value="InterPro"/>
</dbReference>
<dbReference type="PRINTS" id="PR00385">
    <property type="entry name" value="P450"/>
</dbReference>
<feature type="binding site" description="axial binding residue" evidence="8">
    <location>
        <position position="255"/>
    </location>
    <ligand>
        <name>heme</name>
        <dbReference type="ChEBI" id="CHEBI:30413"/>
    </ligand>
    <ligandPart>
        <name>Fe</name>
        <dbReference type="ChEBI" id="CHEBI:18248"/>
    </ligandPart>
</feature>
<evidence type="ECO:0000313" key="10">
    <source>
        <dbReference type="EMBL" id="KHJ89511.1"/>
    </source>
</evidence>
<keyword evidence="3 8" id="KW-0349">Heme</keyword>
<dbReference type="AlphaFoldDB" id="A0A0B1T014"/>
<dbReference type="PROSITE" id="PS00086">
    <property type="entry name" value="CYTOCHROME_P450"/>
    <property type="match status" value="1"/>
</dbReference>
<dbReference type="PANTHER" id="PTHR24292:SF102">
    <property type="entry name" value="CYTOCHROME P450 FAMILY-RELATED"/>
    <property type="match status" value="1"/>
</dbReference>
<evidence type="ECO:0000256" key="3">
    <source>
        <dbReference type="ARBA" id="ARBA00022617"/>
    </source>
</evidence>
<gene>
    <name evidence="10" type="ORF">OESDEN_10660</name>
</gene>
<dbReference type="PANTHER" id="PTHR24292">
    <property type="entry name" value="CYTOCHROME P450"/>
    <property type="match status" value="1"/>
</dbReference>
<dbReference type="Pfam" id="PF00067">
    <property type="entry name" value="p450"/>
    <property type="match status" value="1"/>
</dbReference>
<dbReference type="GO" id="GO:0005506">
    <property type="term" value="F:iron ion binding"/>
    <property type="evidence" value="ECO:0007669"/>
    <property type="project" value="InterPro"/>
</dbReference>
<evidence type="ECO:0000256" key="1">
    <source>
        <dbReference type="ARBA" id="ARBA00001971"/>
    </source>
</evidence>
<dbReference type="SUPFAM" id="SSF48264">
    <property type="entry name" value="Cytochrome P450"/>
    <property type="match status" value="1"/>
</dbReference>
<proteinExistence type="inferred from homology"/>
<evidence type="ECO:0000256" key="6">
    <source>
        <dbReference type="ARBA" id="ARBA00023004"/>
    </source>
</evidence>
<dbReference type="PRINTS" id="PR00463">
    <property type="entry name" value="EP450I"/>
</dbReference>
<protein>
    <submittedName>
        <fullName evidence="10">Unspecific monooxygenase</fullName>
    </submittedName>
</protein>
<dbReference type="EMBL" id="KN554116">
    <property type="protein sequence ID" value="KHJ89511.1"/>
    <property type="molecule type" value="Genomic_DNA"/>
</dbReference>
<dbReference type="Gene3D" id="1.10.630.10">
    <property type="entry name" value="Cytochrome P450"/>
    <property type="match status" value="1"/>
</dbReference>
<comment type="cofactor">
    <cofactor evidence="1 8">
        <name>heme</name>
        <dbReference type="ChEBI" id="CHEBI:30413"/>
    </cofactor>
</comment>
<dbReference type="Proteomes" id="UP000053660">
    <property type="component" value="Unassembled WGS sequence"/>
</dbReference>
<evidence type="ECO:0000256" key="9">
    <source>
        <dbReference type="RuleBase" id="RU000461"/>
    </source>
</evidence>
<reference evidence="10 11" key="1">
    <citation type="submission" date="2014-03" db="EMBL/GenBank/DDBJ databases">
        <title>Draft genome of the hookworm Oesophagostomum dentatum.</title>
        <authorList>
            <person name="Mitreva M."/>
        </authorList>
    </citation>
    <scope>NUCLEOTIDE SEQUENCE [LARGE SCALE GENOMIC DNA]</scope>
    <source>
        <strain evidence="10 11">OD-Hann</strain>
    </source>
</reference>
<evidence type="ECO:0000256" key="4">
    <source>
        <dbReference type="ARBA" id="ARBA00022723"/>
    </source>
</evidence>
<name>A0A0B1T014_OESDE</name>
<dbReference type="OrthoDB" id="2789670at2759"/>
<evidence type="ECO:0000256" key="5">
    <source>
        <dbReference type="ARBA" id="ARBA00023002"/>
    </source>
</evidence>
<keyword evidence="4 8" id="KW-0479">Metal-binding</keyword>
<keyword evidence="6 8" id="KW-0408">Iron</keyword>
<organism evidence="10 11">
    <name type="scientific">Oesophagostomum dentatum</name>
    <name type="common">Nodular worm</name>
    <dbReference type="NCBI Taxonomy" id="61180"/>
    <lineage>
        <taxon>Eukaryota</taxon>
        <taxon>Metazoa</taxon>
        <taxon>Ecdysozoa</taxon>
        <taxon>Nematoda</taxon>
        <taxon>Chromadorea</taxon>
        <taxon>Rhabditida</taxon>
        <taxon>Rhabditina</taxon>
        <taxon>Rhabditomorpha</taxon>
        <taxon>Strongyloidea</taxon>
        <taxon>Strongylidae</taxon>
        <taxon>Oesophagostomum</taxon>
    </lineage>
</organism>
<evidence type="ECO:0000256" key="7">
    <source>
        <dbReference type="ARBA" id="ARBA00023033"/>
    </source>
</evidence>
<dbReference type="InterPro" id="IPR050476">
    <property type="entry name" value="Insect_CytP450_Detox"/>
</dbReference>
<dbReference type="InterPro" id="IPR017972">
    <property type="entry name" value="Cyt_P450_CS"/>
</dbReference>
<dbReference type="InterPro" id="IPR036396">
    <property type="entry name" value="Cyt_P450_sf"/>
</dbReference>